<organism evidence="5">
    <name type="scientific">freshwater metagenome</name>
    <dbReference type="NCBI Taxonomy" id="449393"/>
    <lineage>
        <taxon>unclassified sequences</taxon>
        <taxon>metagenomes</taxon>
        <taxon>ecological metagenomes</taxon>
    </lineage>
</organism>
<dbReference type="SUPFAM" id="SSF46894">
    <property type="entry name" value="C-terminal effector domain of the bipartite response regulators"/>
    <property type="match status" value="1"/>
</dbReference>
<dbReference type="PROSITE" id="PS50043">
    <property type="entry name" value="HTH_LUXR_2"/>
    <property type="match status" value="1"/>
</dbReference>
<keyword evidence="2" id="KW-0238">DNA-binding</keyword>
<evidence type="ECO:0000259" key="3">
    <source>
        <dbReference type="PROSITE" id="PS50043"/>
    </source>
</evidence>
<dbReference type="SMART" id="SM00421">
    <property type="entry name" value="HTH_LUXR"/>
    <property type="match status" value="1"/>
</dbReference>
<dbReference type="Pfam" id="PF00072">
    <property type="entry name" value="Response_reg"/>
    <property type="match status" value="1"/>
</dbReference>
<dbReference type="InterPro" id="IPR011006">
    <property type="entry name" value="CheY-like_superfamily"/>
</dbReference>
<dbReference type="Pfam" id="PF00196">
    <property type="entry name" value="GerE"/>
    <property type="match status" value="1"/>
</dbReference>
<feature type="domain" description="HTH luxR-type" evidence="3">
    <location>
        <begin position="135"/>
        <end position="200"/>
    </location>
</feature>
<dbReference type="CDD" id="cd17535">
    <property type="entry name" value="REC_NarL-like"/>
    <property type="match status" value="1"/>
</dbReference>
<gene>
    <name evidence="5" type="ORF">UFOPK4049_00929</name>
</gene>
<dbReference type="AlphaFoldDB" id="A0A6J7PUX9"/>
<sequence>MTSVLLIDDHAAIRAGVRAALTNAGFEVIGEAATKVEGLAQVAHKNPQSVILDLSLPDGSGLELITWLRKNSEKIAIVVLTMLDNPDQLRAVMRSGASALVLKSQPIDDVLAALKHAIELPLHFTAANLPGLLETPHSETGLSPRELQVLAELPTGLTAGEIGEKIFITEATVKTHISAIYRKLAVAKRSEAVAKAIKLGLLQ</sequence>
<feature type="domain" description="Response regulatory" evidence="4">
    <location>
        <begin position="3"/>
        <end position="118"/>
    </location>
</feature>
<dbReference type="SMART" id="SM00448">
    <property type="entry name" value="REC"/>
    <property type="match status" value="1"/>
</dbReference>
<dbReference type="InterPro" id="IPR036388">
    <property type="entry name" value="WH-like_DNA-bd_sf"/>
</dbReference>
<dbReference type="PROSITE" id="PS00622">
    <property type="entry name" value="HTH_LUXR_1"/>
    <property type="match status" value="1"/>
</dbReference>
<keyword evidence="1" id="KW-0597">Phosphoprotein</keyword>
<dbReference type="InterPro" id="IPR001789">
    <property type="entry name" value="Sig_transdc_resp-reg_receiver"/>
</dbReference>
<evidence type="ECO:0000313" key="5">
    <source>
        <dbReference type="EMBL" id="CAB5009086.1"/>
    </source>
</evidence>
<dbReference type="InterPro" id="IPR000792">
    <property type="entry name" value="Tscrpt_reg_LuxR_C"/>
</dbReference>
<dbReference type="InterPro" id="IPR039420">
    <property type="entry name" value="WalR-like"/>
</dbReference>
<dbReference type="GO" id="GO:0003677">
    <property type="term" value="F:DNA binding"/>
    <property type="evidence" value="ECO:0007669"/>
    <property type="project" value="UniProtKB-KW"/>
</dbReference>
<dbReference type="SUPFAM" id="SSF52172">
    <property type="entry name" value="CheY-like"/>
    <property type="match status" value="1"/>
</dbReference>
<proteinExistence type="predicted"/>
<name>A0A6J7PUX9_9ZZZZ</name>
<dbReference type="Gene3D" id="3.40.50.2300">
    <property type="match status" value="1"/>
</dbReference>
<protein>
    <submittedName>
        <fullName evidence="5">Unannotated protein</fullName>
    </submittedName>
</protein>
<dbReference type="EMBL" id="CAFBPB010000124">
    <property type="protein sequence ID" value="CAB5009086.1"/>
    <property type="molecule type" value="Genomic_DNA"/>
</dbReference>
<evidence type="ECO:0000256" key="1">
    <source>
        <dbReference type="ARBA" id="ARBA00022553"/>
    </source>
</evidence>
<evidence type="ECO:0000259" key="4">
    <source>
        <dbReference type="PROSITE" id="PS50110"/>
    </source>
</evidence>
<accession>A0A6J7PUX9</accession>
<dbReference type="GO" id="GO:0006355">
    <property type="term" value="P:regulation of DNA-templated transcription"/>
    <property type="evidence" value="ECO:0007669"/>
    <property type="project" value="InterPro"/>
</dbReference>
<dbReference type="PRINTS" id="PR00038">
    <property type="entry name" value="HTHLUXR"/>
</dbReference>
<dbReference type="InterPro" id="IPR058245">
    <property type="entry name" value="NreC/VraR/RcsB-like_REC"/>
</dbReference>
<dbReference type="PANTHER" id="PTHR43214">
    <property type="entry name" value="TWO-COMPONENT RESPONSE REGULATOR"/>
    <property type="match status" value="1"/>
</dbReference>
<dbReference type="GO" id="GO:0000160">
    <property type="term" value="P:phosphorelay signal transduction system"/>
    <property type="evidence" value="ECO:0007669"/>
    <property type="project" value="InterPro"/>
</dbReference>
<evidence type="ECO:0000256" key="2">
    <source>
        <dbReference type="ARBA" id="ARBA00023125"/>
    </source>
</evidence>
<dbReference type="Gene3D" id="1.10.10.10">
    <property type="entry name" value="Winged helix-like DNA-binding domain superfamily/Winged helix DNA-binding domain"/>
    <property type="match status" value="1"/>
</dbReference>
<dbReference type="PROSITE" id="PS50110">
    <property type="entry name" value="RESPONSE_REGULATORY"/>
    <property type="match status" value="1"/>
</dbReference>
<dbReference type="InterPro" id="IPR016032">
    <property type="entry name" value="Sig_transdc_resp-reg_C-effctor"/>
</dbReference>
<dbReference type="CDD" id="cd06170">
    <property type="entry name" value="LuxR_C_like"/>
    <property type="match status" value="1"/>
</dbReference>
<reference evidence="5" key="1">
    <citation type="submission" date="2020-05" db="EMBL/GenBank/DDBJ databases">
        <authorList>
            <person name="Chiriac C."/>
            <person name="Salcher M."/>
            <person name="Ghai R."/>
            <person name="Kavagutti S V."/>
        </authorList>
    </citation>
    <scope>NUCLEOTIDE SEQUENCE</scope>
</reference>